<organism evidence="2 3">
    <name type="scientific">Anas platyrhynchos</name>
    <name type="common">Mallard</name>
    <name type="synonym">Anas boschas</name>
    <dbReference type="NCBI Taxonomy" id="8839"/>
    <lineage>
        <taxon>Eukaryota</taxon>
        <taxon>Metazoa</taxon>
        <taxon>Chordata</taxon>
        <taxon>Craniata</taxon>
        <taxon>Vertebrata</taxon>
        <taxon>Euteleostomi</taxon>
        <taxon>Archelosauria</taxon>
        <taxon>Archosauria</taxon>
        <taxon>Dinosauria</taxon>
        <taxon>Saurischia</taxon>
        <taxon>Theropoda</taxon>
        <taxon>Coelurosauria</taxon>
        <taxon>Aves</taxon>
        <taxon>Neognathae</taxon>
        <taxon>Galloanserae</taxon>
        <taxon>Anseriformes</taxon>
        <taxon>Anatidae</taxon>
        <taxon>Anatinae</taxon>
        <taxon>Anas</taxon>
    </lineage>
</organism>
<evidence type="ECO:0000256" key="1">
    <source>
        <dbReference type="SAM" id="MobiDB-lite"/>
    </source>
</evidence>
<keyword evidence="3" id="KW-1185">Reference proteome</keyword>
<gene>
    <name evidence="2" type="ORF">Anapl_11470</name>
</gene>
<dbReference type="EMBL" id="KB742648">
    <property type="protein sequence ID" value="EOB06024.1"/>
    <property type="molecule type" value="Genomic_DNA"/>
</dbReference>
<dbReference type="Proteomes" id="UP000296049">
    <property type="component" value="Unassembled WGS sequence"/>
</dbReference>
<proteinExistence type="predicted"/>
<accession>R0LK00</accession>
<feature type="region of interest" description="Disordered" evidence="1">
    <location>
        <begin position="1"/>
        <end position="27"/>
    </location>
</feature>
<evidence type="ECO:0000313" key="2">
    <source>
        <dbReference type="EMBL" id="EOB06024.1"/>
    </source>
</evidence>
<evidence type="ECO:0000313" key="3">
    <source>
        <dbReference type="Proteomes" id="UP000296049"/>
    </source>
</evidence>
<feature type="compositionally biased region" description="Basic and acidic residues" evidence="1">
    <location>
        <begin position="354"/>
        <end position="363"/>
    </location>
</feature>
<feature type="compositionally biased region" description="Polar residues" evidence="1">
    <location>
        <begin position="1"/>
        <end position="14"/>
    </location>
</feature>
<name>R0LK00_ANAPL</name>
<protein>
    <submittedName>
        <fullName evidence="2">Uncharacterized protein</fullName>
    </submittedName>
</protein>
<sequence length="371" mass="40817">MGITELSTTVPSDCSQRDPGRNTGASLVDADVGHVTIHVKVTEQPSALCHQTSRSNHIHTSLWDEGFPQRWDGRRCSDHVSRVFGETQPAITSVSLQRNLQSEGKTGPASLSSWFCNAQTNHLDVAWVHVVVIPFSAWNSPAREGWQCDSADAESSLKIDNSTWVIAVPAAPDSAKNSRPAAQAKLPRAGSLLKDSVILTVIDPHLSELGQKSGQPTQICNGLPMLWDPLPLPPSPAYDMDFVPQDTKRPKARSSDKNRHMLSTWINQVNAEAVRAGVQLTLRMHSGQQFPAKRRKWKPYVFIRQHAALAGTKQNQLKTDEIKQKGSPAQQQGVDFPPTNFPASPAVALRLHRDKNGPLDRAEQTPTRSQQ</sequence>
<reference evidence="3" key="1">
    <citation type="journal article" date="2013" name="Nat. Genet.">
        <title>The duck genome and transcriptome provide insight into an avian influenza virus reservoir species.</title>
        <authorList>
            <person name="Huang Y."/>
            <person name="Li Y."/>
            <person name="Burt D.W."/>
            <person name="Chen H."/>
            <person name="Zhang Y."/>
            <person name="Qian W."/>
            <person name="Kim H."/>
            <person name="Gan S."/>
            <person name="Zhao Y."/>
            <person name="Li J."/>
            <person name="Yi K."/>
            <person name="Feng H."/>
            <person name="Zhu P."/>
            <person name="Li B."/>
            <person name="Liu Q."/>
            <person name="Fairley S."/>
            <person name="Magor K.E."/>
            <person name="Du Z."/>
            <person name="Hu X."/>
            <person name="Goodman L."/>
            <person name="Tafer H."/>
            <person name="Vignal A."/>
            <person name="Lee T."/>
            <person name="Kim K.W."/>
            <person name="Sheng Z."/>
            <person name="An Y."/>
            <person name="Searle S."/>
            <person name="Herrero J."/>
            <person name="Groenen M.A."/>
            <person name="Crooijmans R.P."/>
            <person name="Faraut T."/>
            <person name="Cai Q."/>
            <person name="Webster R.G."/>
            <person name="Aldridge J.R."/>
            <person name="Warren W.C."/>
            <person name="Bartschat S."/>
            <person name="Kehr S."/>
            <person name="Marz M."/>
            <person name="Stadler P.F."/>
            <person name="Smith J."/>
            <person name="Kraus R.H."/>
            <person name="Zhao Y."/>
            <person name="Ren L."/>
            <person name="Fei J."/>
            <person name="Morisson M."/>
            <person name="Kaiser P."/>
            <person name="Griffin D.K."/>
            <person name="Rao M."/>
            <person name="Pitel F."/>
            <person name="Wang J."/>
            <person name="Li N."/>
        </authorList>
    </citation>
    <scope>NUCLEOTIDE SEQUENCE [LARGE SCALE GENOMIC DNA]</scope>
</reference>
<dbReference type="AlphaFoldDB" id="R0LK00"/>
<feature type="region of interest" description="Disordered" evidence="1">
    <location>
        <begin position="323"/>
        <end position="371"/>
    </location>
</feature>